<evidence type="ECO:0000259" key="2">
    <source>
        <dbReference type="PROSITE" id="PS50006"/>
    </source>
</evidence>
<dbReference type="Pfam" id="PF00498">
    <property type="entry name" value="FHA"/>
    <property type="match status" value="1"/>
</dbReference>
<dbReference type="GO" id="GO:0004674">
    <property type="term" value="F:protein serine/threonine kinase activity"/>
    <property type="evidence" value="ECO:0007669"/>
    <property type="project" value="EnsemblFungi"/>
</dbReference>
<name>H2AT04_KAZAF</name>
<evidence type="ECO:0000313" key="5">
    <source>
        <dbReference type="Proteomes" id="UP000005220"/>
    </source>
</evidence>
<dbReference type="GO" id="GO:1904514">
    <property type="term" value="P:positive regulation of initiation of premeiotic DNA replication"/>
    <property type="evidence" value="ECO:0007669"/>
    <property type="project" value="EnsemblFungi"/>
</dbReference>
<evidence type="ECO:0000313" key="4">
    <source>
        <dbReference type="EMBL" id="CCF57504.1"/>
    </source>
</evidence>
<reference evidence="4 5" key="1">
    <citation type="journal article" date="2011" name="Proc. Natl. Acad. Sci. U.S.A.">
        <title>Evolutionary erosion of yeast sex chromosomes by mating-type switching accidents.</title>
        <authorList>
            <person name="Gordon J.L."/>
            <person name="Armisen D."/>
            <person name="Proux-Wera E."/>
            <person name="Oheigeartaigh S.S."/>
            <person name="Byrne K.P."/>
            <person name="Wolfe K.H."/>
        </authorList>
    </citation>
    <scope>NUCLEOTIDE SEQUENCE [LARGE SCALE GENOMIC DNA]</scope>
    <source>
        <strain evidence="5">ATCC 22294 / BCRC 22015 / CBS 2517 / CECT 1963 / NBRC 1671 / NRRL Y-8276</strain>
    </source>
</reference>
<dbReference type="InterPro" id="IPR011009">
    <property type="entry name" value="Kinase-like_dom_sf"/>
</dbReference>
<dbReference type="PROSITE" id="PS50011">
    <property type="entry name" value="PROTEIN_KINASE_DOM"/>
    <property type="match status" value="1"/>
</dbReference>
<evidence type="ECO:0008006" key="6">
    <source>
        <dbReference type="Google" id="ProtNLM"/>
    </source>
</evidence>
<dbReference type="GO" id="GO:0051598">
    <property type="term" value="P:meiotic recombination checkpoint signaling"/>
    <property type="evidence" value="ECO:0007669"/>
    <property type="project" value="EnsemblFungi"/>
</dbReference>
<dbReference type="STRING" id="1071382.H2AT04"/>
<evidence type="ECO:0000259" key="3">
    <source>
        <dbReference type="PROSITE" id="PS50011"/>
    </source>
</evidence>
<dbReference type="SMART" id="SM00240">
    <property type="entry name" value="FHA"/>
    <property type="match status" value="1"/>
</dbReference>
<proteinExistence type="inferred from homology"/>
<keyword evidence="5" id="KW-1185">Reference proteome</keyword>
<dbReference type="Gene3D" id="3.30.200.20">
    <property type="entry name" value="Phosphorylase Kinase, domain 1"/>
    <property type="match status" value="1"/>
</dbReference>
<dbReference type="Gene3D" id="1.10.510.10">
    <property type="entry name" value="Transferase(Phosphotransferase) domain 1"/>
    <property type="match status" value="1"/>
</dbReference>
<dbReference type="InterPro" id="IPR008984">
    <property type="entry name" value="SMAD_FHA_dom_sf"/>
</dbReference>
<dbReference type="GO" id="GO:0005524">
    <property type="term" value="F:ATP binding"/>
    <property type="evidence" value="ECO:0007669"/>
    <property type="project" value="InterPro"/>
</dbReference>
<dbReference type="GO" id="GO:0030998">
    <property type="term" value="C:linear element"/>
    <property type="evidence" value="ECO:0007669"/>
    <property type="project" value="EnsemblFungi"/>
</dbReference>
<dbReference type="CDD" id="cd22670">
    <property type="entry name" value="FHA_MEK1-like"/>
    <property type="match status" value="1"/>
</dbReference>
<dbReference type="PROSITE" id="PS50006">
    <property type="entry name" value="FHA_DOMAIN"/>
    <property type="match status" value="1"/>
</dbReference>
<accession>H2AT04</accession>
<dbReference type="GO" id="GO:0010845">
    <property type="term" value="P:positive regulation of reciprocal meiotic recombination"/>
    <property type="evidence" value="ECO:0007669"/>
    <property type="project" value="EnsemblFungi"/>
</dbReference>
<dbReference type="FunCoup" id="H2AT04">
    <property type="interactions" value="306"/>
</dbReference>
<dbReference type="OrthoDB" id="74764at2759"/>
<dbReference type="FunFam" id="1.10.510.10:FF:001021">
    <property type="entry name" value="Serine/threonine protein kinase"/>
    <property type="match status" value="1"/>
</dbReference>
<dbReference type="InterPro" id="IPR000719">
    <property type="entry name" value="Prot_kinase_dom"/>
</dbReference>
<dbReference type="CDD" id="cd05117">
    <property type="entry name" value="STKc_CAMK"/>
    <property type="match status" value="1"/>
</dbReference>
<dbReference type="AlphaFoldDB" id="H2AT04"/>
<feature type="domain" description="FHA" evidence="2">
    <location>
        <begin position="32"/>
        <end position="87"/>
    </location>
</feature>
<sequence length="455" mass="51826">MSGAVLGYLEVVSAEDSGPVDNRVSINRHEILRIGRNKKECHLLLNDPSISSVHCILWAILFDDDSVPMCYIKDLSLNGTTINGKSLNKNTTYLLEDGDEINLWLTKAKRDKSTVYPLFRFKAIGSDKQKLHLMTQLQLEKDIDCWNISPKVIGNGTFGHVMVCFNMADTQNTRLHQINKKLKNYAVKIIKLKPNKLDKEAKILIQLNHPNIIKVYHTYVDPLNNLYIFQDLVPGGDLFSYLAKGDRLTSISESESLLIVYQILKALEYLHRRGIVHRDLKLDNILLESPEPCTRIILADFGIAKHLTSNVTRMHTVVGTPEYCAPEVGFKANRKIYKSFSRAATIDQQKTGYDHKCDIWSLGVITHIMLTGISPFYGDGTEKSIIQNAKSGTLDFEVKHWQQISRAAKTFVKSVLQVDVTKRLDIDESLKHSWISNHRVQLEEIYRKKILRVTP</sequence>
<dbReference type="PROSITE" id="PS00108">
    <property type="entry name" value="PROTEIN_KINASE_ST"/>
    <property type="match status" value="1"/>
</dbReference>
<dbReference type="EMBL" id="HE650823">
    <property type="protein sequence ID" value="CCF57504.1"/>
    <property type="molecule type" value="Genomic_DNA"/>
</dbReference>
<protein>
    <recommendedName>
        <fullName evidence="6">Protein kinase domain-containing protein</fullName>
    </recommendedName>
</protein>
<dbReference type="KEGG" id="kaf:KAFR_0C05130"/>
<gene>
    <name evidence="4" type="primary">KAFR0C05130</name>
    <name evidence="4" type="ORF">KAFR_0C05130</name>
</gene>
<comment type="similarity">
    <text evidence="1">Belongs to the protein kinase superfamily. CAMK Ser/Thr protein kinase family. CHEK2 subfamily.</text>
</comment>
<feature type="domain" description="Protein kinase" evidence="3">
    <location>
        <begin position="147"/>
        <end position="435"/>
    </location>
</feature>
<dbReference type="Proteomes" id="UP000005220">
    <property type="component" value="Chromosome 3"/>
</dbReference>
<dbReference type="Gene3D" id="2.60.200.20">
    <property type="match status" value="1"/>
</dbReference>
<dbReference type="PANTHER" id="PTHR24347">
    <property type="entry name" value="SERINE/THREONINE-PROTEIN KINASE"/>
    <property type="match status" value="1"/>
</dbReference>
<evidence type="ECO:0000256" key="1">
    <source>
        <dbReference type="ARBA" id="ARBA00005575"/>
    </source>
</evidence>
<dbReference type="SUPFAM" id="SSF49879">
    <property type="entry name" value="SMAD/FHA domain"/>
    <property type="match status" value="1"/>
</dbReference>
<dbReference type="SUPFAM" id="SSF56112">
    <property type="entry name" value="Protein kinase-like (PK-like)"/>
    <property type="match status" value="1"/>
</dbReference>
<dbReference type="InParanoid" id="H2AT04"/>
<dbReference type="RefSeq" id="XP_003956639.1">
    <property type="nucleotide sequence ID" value="XM_003956590.1"/>
</dbReference>
<dbReference type="Pfam" id="PF00069">
    <property type="entry name" value="Pkinase"/>
    <property type="match status" value="1"/>
</dbReference>
<dbReference type="InterPro" id="IPR008271">
    <property type="entry name" value="Ser/Thr_kinase_AS"/>
</dbReference>
<dbReference type="SMART" id="SM00220">
    <property type="entry name" value="S_TKc"/>
    <property type="match status" value="1"/>
</dbReference>
<dbReference type="InterPro" id="IPR000253">
    <property type="entry name" value="FHA_dom"/>
</dbReference>
<dbReference type="GeneID" id="13885422"/>
<dbReference type="GO" id="GO:0007131">
    <property type="term" value="P:reciprocal meiotic recombination"/>
    <property type="evidence" value="ECO:0007669"/>
    <property type="project" value="EnsemblFungi"/>
</dbReference>
<dbReference type="eggNOG" id="KOG0032">
    <property type="taxonomic scope" value="Eukaryota"/>
</dbReference>
<dbReference type="HOGENOM" id="CLU_000288_63_0_1"/>
<organism evidence="4 5">
    <name type="scientific">Kazachstania africana (strain ATCC 22294 / BCRC 22015 / CBS 2517 / CECT 1963 / NBRC 1671 / NRRL Y-8276)</name>
    <name type="common">Yeast</name>
    <name type="synonym">Kluyveromyces africanus</name>
    <dbReference type="NCBI Taxonomy" id="1071382"/>
    <lineage>
        <taxon>Eukaryota</taxon>
        <taxon>Fungi</taxon>
        <taxon>Dikarya</taxon>
        <taxon>Ascomycota</taxon>
        <taxon>Saccharomycotina</taxon>
        <taxon>Saccharomycetes</taxon>
        <taxon>Saccharomycetales</taxon>
        <taxon>Saccharomycetaceae</taxon>
        <taxon>Kazachstania</taxon>
    </lineage>
</organism>